<dbReference type="OrthoDB" id="163438at2759"/>
<evidence type="ECO:0000313" key="3">
    <source>
        <dbReference type="Proteomes" id="UP000054279"/>
    </source>
</evidence>
<dbReference type="Proteomes" id="UP000054279">
    <property type="component" value="Unassembled WGS sequence"/>
</dbReference>
<feature type="domain" description="C2" evidence="1">
    <location>
        <begin position="20"/>
        <end position="113"/>
    </location>
</feature>
<dbReference type="InterPro" id="IPR000008">
    <property type="entry name" value="C2_dom"/>
</dbReference>
<sequence>MEVTSKIHPKLPVSFTLTVDFAVTQASDLPPITLTLQHRTFVEIVTGDIRLRTDSVKYDHEIGHQARWDFKHAFPSLDKASKIAFNVFHRSTLKSDKCLGRAEATVDQLLELQRQQPDKDISLLLTDKEGKPSTGRLYFRVQQQTAEALGRVAVEEARKAAQKLSSSLVTQAVDSAGSITNLVSNQEDIVTSFASLLSKVDGLVKLADEIAKIHPYVNFAWQVLSAGFKMVKAQQLQDQKISALVTTMEDIYTFTASVDKFKDGCPLQAVVTQILTQTIECGFFIQEYARNQFAARALKQPFSGTDELIDQFCAEFKRLRANFDSGVNIATALVLSQTARTVDSISAYKFCSQYLH</sequence>
<keyword evidence="3" id="KW-1185">Reference proteome</keyword>
<dbReference type="SUPFAM" id="SSF49562">
    <property type="entry name" value="C2 domain (Calcium/lipid-binding domain, CaLB)"/>
    <property type="match status" value="1"/>
</dbReference>
<proteinExistence type="predicted"/>
<gene>
    <name evidence="2" type="ORF">M422DRAFT_274387</name>
</gene>
<dbReference type="EMBL" id="KN837459">
    <property type="protein sequence ID" value="KIJ24764.1"/>
    <property type="molecule type" value="Genomic_DNA"/>
</dbReference>
<dbReference type="AlphaFoldDB" id="A0A0C9TSA6"/>
<organism evidence="2 3">
    <name type="scientific">Sphaerobolus stellatus (strain SS14)</name>
    <dbReference type="NCBI Taxonomy" id="990650"/>
    <lineage>
        <taxon>Eukaryota</taxon>
        <taxon>Fungi</taxon>
        <taxon>Dikarya</taxon>
        <taxon>Basidiomycota</taxon>
        <taxon>Agaricomycotina</taxon>
        <taxon>Agaricomycetes</taxon>
        <taxon>Phallomycetidae</taxon>
        <taxon>Geastrales</taxon>
        <taxon>Sphaerobolaceae</taxon>
        <taxon>Sphaerobolus</taxon>
    </lineage>
</organism>
<dbReference type="Pfam" id="PF00168">
    <property type="entry name" value="C2"/>
    <property type="match status" value="1"/>
</dbReference>
<accession>A0A0C9TSA6</accession>
<dbReference type="HOGENOM" id="CLU_778840_0_0_1"/>
<name>A0A0C9TSA6_SPHS4</name>
<evidence type="ECO:0000313" key="2">
    <source>
        <dbReference type="EMBL" id="KIJ24764.1"/>
    </source>
</evidence>
<dbReference type="CDD" id="cd00030">
    <property type="entry name" value="C2"/>
    <property type="match status" value="1"/>
</dbReference>
<evidence type="ECO:0000259" key="1">
    <source>
        <dbReference type="Pfam" id="PF00168"/>
    </source>
</evidence>
<reference evidence="2 3" key="1">
    <citation type="submission" date="2014-06" db="EMBL/GenBank/DDBJ databases">
        <title>Evolutionary Origins and Diversification of the Mycorrhizal Mutualists.</title>
        <authorList>
            <consortium name="DOE Joint Genome Institute"/>
            <consortium name="Mycorrhizal Genomics Consortium"/>
            <person name="Kohler A."/>
            <person name="Kuo A."/>
            <person name="Nagy L.G."/>
            <person name="Floudas D."/>
            <person name="Copeland A."/>
            <person name="Barry K.W."/>
            <person name="Cichocki N."/>
            <person name="Veneault-Fourrey C."/>
            <person name="LaButti K."/>
            <person name="Lindquist E.A."/>
            <person name="Lipzen A."/>
            <person name="Lundell T."/>
            <person name="Morin E."/>
            <person name="Murat C."/>
            <person name="Riley R."/>
            <person name="Ohm R."/>
            <person name="Sun H."/>
            <person name="Tunlid A."/>
            <person name="Henrissat B."/>
            <person name="Grigoriev I.V."/>
            <person name="Hibbett D.S."/>
            <person name="Martin F."/>
        </authorList>
    </citation>
    <scope>NUCLEOTIDE SEQUENCE [LARGE SCALE GENOMIC DNA]</scope>
    <source>
        <strain evidence="2 3">SS14</strain>
    </source>
</reference>
<dbReference type="Gene3D" id="2.60.40.150">
    <property type="entry name" value="C2 domain"/>
    <property type="match status" value="1"/>
</dbReference>
<dbReference type="InterPro" id="IPR035892">
    <property type="entry name" value="C2_domain_sf"/>
</dbReference>
<protein>
    <recommendedName>
        <fullName evidence="1">C2 domain-containing protein</fullName>
    </recommendedName>
</protein>